<dbReference type="Proteomes" id="UP000245207">
    <property type="component" value="Unassembled WGS sequence"/>
</dbReference>
<sequence length="110" mass="11814">MSPEPHSSGLEAPLLDPLLAAEVQVGEVADLPLDKPCEITEEPVSLSASSVFDINVQNGKIPDAIPFNTLAQMDTILPESQLSELEALQVKWEFGTSAVIIHKLGRPQSL</sequence>
<comment type="caution">
    <text evidence="1">The sequence shown here is derived from an EMBL/GenBank/DDBJ whole genome shotgun (WGS) entry which is preliminary data.</text>
</comment>
<evidence type="ECO:0000313" key="1">
    <source>
        <dbReference type="EMBL" id="PWA97470.1"/>
    </source>
</evidence>
<evidence type="ECO:0000313" key="2">
    <source>
        <dbReference type="Proteomes" id="UP000245207"/>
    </source>
</evidence>
<accession>A0A2U1QHH4</accession>
<dbReference type="AlphaFoldDB" id="A0A2U1QHH4"/>
<name>A0A2U1QHH4_ARTAN</name>
<protein>
    <submittedName>
        <fullName evidence="1">Uncharacterized protein</fullName>
    </submittedName>
</protein>
<organism evidence="1 2">
    <name type="scientific">Artemisia annua</name>
    <name type="common">Sweet wormwood</name>
    <dbReference type="NCBI Taxonomy" id="35608"/>
    <lineage>
        <taxon>Eukaryota</taxon>
        <taxon>Viridiplantae</taxon>
        <taxon>Streptophyta</taxon>
        <taxon>Embryophyta</taxon>
        <taxon>Tracheophyta</taxon>
        <taxon>Spermatophyta</taxon>
        <taxon>Magnoliopsida</taxon>
        <taxon>eudicotyledons</taxon>
        <taxon>Gunneridae</taxon>
        <taxon>Pentapetalae</taxon>
        <taxon>asterids</taxon>
        <taxon>campanulids</taxon>
        <taxon>Asterales</taxon>
        <taxon>Asteraceae</taxon>
        <taxon>Asteroideae</taxon>
        <taxon>Anthemideae</taxon>
        <taxon>Artemisiinae</taxon>
        <taxon>Artemisia</taxon>
    </lineage>
</organism>
<dbReference type="EMBL" id="PKPP01000120">
    <property type="protein sequence ID" value="PWA97470.1"/>
    <property type="molecule type" value="Genomic_DNA"/>
</dbReference>
<gene>
    <name evidence="1" type="ORF">CTI12_AA028790</name>
</gene>
<reference evidence="1 2" key="1">
    <citation type="journal article" date="2018" name="Mol. Plant">
        <title>The genome of Artemisia annua provides insight into the evolution of Asteraceae family and artemisinin biosynthesis.</title>
        <authorList>
            <person name="Shen Q."/>
            <person name="Zhang L."/>
            <person name="Liao Z."/>
            <person name="Wang S."/>
            <person name="Yan T."/>
            <person name="Shi P."/>
            <person name="Liu M."/>
            <person name="Fu X."/>
            <person name="Pan Q."/>
            <person name="Wang Y."/>
            <person name="Lv Z."/>
            <person name="Lu X."/>
            <person name="Zhang F."/>
            <person name="Jiang W."/>
            <person name="Ma Y."/>
            <person name="Chen M."/>
            <person name="Hao X."/>
            <person name="Li L."/>
            <person name="Tang Y."/>
            <person name="Lv G."/>
            <person name="Zhou Y."/>
            <person name="Sun X."/>
            <person name="Brodelius P.E."/>
            <person name="Rose J.K.C."/>
            <person name="Tang K."/>
        </authorList>
    </citation>
    <scope>NUCLEOTIDE SEQUENCE [LARGE SCALE GENOMIC DNA]</scope>
    <source>
        <strain evidence="2">cv. Huhao1</strain>
        <tissue evidence="1">Leaf</tissue>
    </source>
</reference>
<proteinExistence type="predicted"/>
<keyword evidence="2" id="KW-1185">Reference proteome</keyword>